<evidence type="ECO:0000259" key="3">
    <source>
        <dbReference type="Pfam" id="PF13439"/>
    </source>
</evidence>
<dbReference type="InterPro" id="IPR001296">
    <property type="entry name" value="Glyco_trans_1"/>
</dbReference>
<dbReference type="SUPFAM" id="SSF53756">
    <property type="entry name" value="UDP-Glycosyltransferase/glycogen phosphorylase"/>
    <property type="match status" value="1"/>
</dbReference>
<dbReference type="Proteomes" id="UP000243250">
    <property type="component" value="Unassembled WGS sequence"/>
</dbReference>
<feature type="domain" description="Glycosyltransferase subfamily 4-like N-terminal" evidence="3">
    <location>
        <begin position="36"/>
        <end position="217"/>
    </location>
</feature>
<sequence length="427" mass="46495">MSADTESETSQRRSGPRIGMVLKGHYPPDVRVEKEVRVLVAAGYDVSLLCLGGDDDPERERVGGATVTRFRRQEKYGLLQRGVKTLAYTATLSDRIWRRELVDFVETDDVDVLHVHDLPLVQTAQDVADEYGLPVVADLHENYPEAVRQWRRGMPRWRRGVQTVVAPVWRLKRLERRAVARADRVLTVAEEARAHYLRDCGADPRTVSVVSNTVDLDVYDPERVAPIESGRGDAAADDEFVVGYVGSFGPHRGIETAIRAFPAVVDAVPNARLLLVGGSNEPGYDQGLRELAAETGVGDRITFTGWVDAADVPGFMAACDVGLVPHVSNAHTETTVPHKLFQYMALSVPVVATDVGPLGRIVRDAGGGRVVPASDPAAMATALAALGDDAELRDRLGESARRAVVDRYAWADDAETLVALYDDLTGA</sequence>
<protein>
    <submittedName>
        <fullName evidence="4">Glycosyltransferase involved in cell wall bisynthesis</fullName>
    </submittedName>
</protein>
<dbReference type="InterPro" id="IPR028098">
    <property type="entry name" value="Glyco_trans_4-like_N"/>
</dbReference>
<dbReference type="PANTHER" id="PTHR12526:SF600">
    <property type="entry name" value="GLYCOSYL TRANSFERASE GROUP 1"/>
    <property type="match status" value="1"/>
</dbReference>
<dbReference type="PANTHER" id="PTHR12526">
    <property type="entry name" value="GLYCOSYLTRANSFERASE"/>
    <property type="match status" value="1"/>
</dbReference>
<keyword evidence="5" id="KW-1185">Reference proteome</keyword>
<evidence type="ECO:0000313" key="5">
    <source>
        <dbReference type="Proteomes" id="UP000243250"/>
    </source>
</evidence>
<reference evidence="5" key="1">
    <citation type="submission" date="2016-10" db="EMBL/GenBank/DDBJ databases">
        <authorList>
            <person name="Varghese N."/>
            <person name="Submissions S."/>
        </authorList>
    </citation>
    <scope>NUCLEOTIDE SEQUENCE [LARGE SCALE GENOMIC DNA]</scope>
    <source>
        <strain evidence="5">CGMCC 1.8711</strain>
    </source>
</reference>
<dbReference type="Pfam" id="PF00534">
    <property type="entry name" value="Glycos_transf_1"/>
    <property type="match status" value="1"/>
</dbReference>
<dbReference type="CDD" id="cd03794">
    <property type="entry name" value="GT4_WbuB-like"/>
    <property type="match status" value="1"/>
</dbReference>
<dbReference type="EMBL" id="FOYS01000004">
    <property type="protein sequence ID" value="SFR57838.1"/>
    <property type="molecule type" value="Genomic_DNA"/>
</dbReference>
<dbReference type="RefSeq" id="WP_245758355.1">
    <property type="nucleotide sequence ID" value="NZ_FOYS01000004.1"/>
</dbReference>
<evidence type="ECO:0000313" key="4">
    <source>
        <dbReference type="EMBL" id="SFR57838.1"/>
    </source>
</evidence>
<proteinExistence type="predicted"/>
<evidence type="ECO:0000256" key="1">
    <source>
        <dbReference type="SAM" id="MobiDB-lite"/>
    </source>
</evidence>
<accession>A0A1I6HTV9</accession>
<evidence type="ECO:0000259" key="2">
    <source>
        <dbReference type="Pfam" id="PF00534"/>
    </source>
</evidence>
<feature type="domain" description="Glycosyl transferase family 1" evidence="2">
    <location>
        <begin position="235"/>
        <end position="402"/>
    </location>
</feature>
<gene>
    <name evidence="4" type="ORF">SAMN04488124_2443</name>
</gene>
<dbReference type="Pfam" id="PF13439">
    <property type="entry name" value="Glyco_transf_4"/>
    <property type="match status" value="1"/>
</dbReference>
<dbReference type="AlphaFoldDB" id="A0A1I6HTV9"/>
<organism evidence="4 5">
    <name type="scientific">Halogeometricum limi</name>
    <dbReference type="NCBI Taxonomy" id="555875"/>
    <lineage>
        <taxon>Archaea</taxon>
        <taxon>Methanobacteriati</taxon>
        <taxon>Methanobacteriota</taxon>
        <taxon>Stenosarchaea group</taxon>
        <taxon>Halobacteria</taxon>
        <taxon>Halobacteriales</taxon>
        <taxon>Haloferacaceae</taxon>
        <taxon>Halogeometricum</taxon>
    </lineage>
</organism>
<dbReference type="Gene3D" id="3.40.50.2000">
    <property type="entry name" value="Glycogen Phosphorylase B"/>
    <property type="match status" value="2"/>
</dbReference>
<keyword evidence="4" id="KW-0808">Transferase</keyword>
<feature type="region of interest" description="Disordered" evidence="1">
    <location>
        <begin position="1"/>
        <end position="20"/>
    </location>
</feature>
<dbReference type="GO" id="GO:0016757">
    <property type="term" value="F:glycosyltransferase activity"/>
    <property type="evidence" value="ECO:0007669"/>
    <property type="project" value="TreeGrafter"/>
</dbReference>
<name>A0A1I6HTV9_9EURY</name>
<dbReference type="STRING" id="555875.SAMN04488124_2443"/>